<accession>A0A8J3IWR7</accession>
<comment type="caution">
    <text evidence="1">The sequence shown here is derived from an EMBL/GenBank/DDBJ whole genome shotgun (WGS) entry which is preliminary data.</text>
</comment>
<dbReference type="RefSeq" id="WP_220209937.1">
    <property type="nucleotide sequence ID" value="NZ_BNJK01000002.1"/>
</dbReference>
<sequence length="73" mass="8333">MKQWNVTLPGFSAEAALIPTERFFIAQSDARQLGPVRPQMSAERKERVCGWLHRRCEEGQAGSCRTYLTHCHS</sequence>
<proteinExistence type="predicted"/>
<name>A0A8J3IWR7_9CHLR</name>
<evidence type="ECO:0000313" key="1">
    <source>
        <dbReference type="EMBL" id="GHO99289.1"/>
    </source>
</evidence>
<protein>
    <submittedName>
        <fullName evidence="1">Uncharacterized protein</fullName>
    </submittedName>
</protein>
<dbReference type="EMBL" id="BNJK01000002">
    <property type="protein sequence ID" value="GHO99289.1"/>
    <property type="molecule type" value="Genomic_DNA"/>
</dbReference>
<keyword evidence="2" id="KW-1185">Reference proteome</keyword>
<dbReference type="Proteomes" id="UP000597444">
    <property type="component" value="Unassembled WGS sequence"/>
</dbReference>
<evidence type="ECO:0000313" key="2">
    <source>
        <dbReference type="Proteomes" id="UP000597444"/>
    </source>
</evidence>
<dbReference type="AlphaFoldDB" id="A0A8J3IWR7"/>
<organism evidence="1 2">
    <name type="scientific">Reticulibacter mediterranei</name>
    <dbReference type="NCBI Taxonomy" id="2778369"/>
    <lineage>
        <taxon>Bacteria</taxon>
        <taxon>Bacillati</taxon>
        <taxon>Chloroflexota</taxon>
        <taxon>Ktedonobacteria</taxon>
        <taxon>Ktedonobacterales</taxon>
        <taxon>Reticulibacteraceae</taxon>
        <taxon>Reticulibacter</taxon>
    </lineage>
</organism>
<reference evidence="1" key="1">
    <citation type="submission" date="2020-10" db="EMBL/GenBank/DDBJ databases">
        <title>Taxonomic study of unclassified bacteria belonging to the class Ktedonobacteria.</title>
        <authorList>
            <person name="Yabe S."/>
            <person name="Wang C.M."/>
            <person name="Zheng Y."/>
            <person name="Sakai Y."/>
            <person name="Cavaletti L."/>
            <person name="Monciardini P."/>
            <person name="Donadio S."/>
        </authorList>
    </citation>
    <scope>NUCLEOTIDE SEQUENCE</scope>
    <source>
        <strain evidence="1">ID150040</strain>
    </source>
</reference>
<gene>
    <name evidence="1" type="ORF">KSF_093370</name>
</gene>